<organism evidence="1 2">
    <name type="scientific">Tetracentron sinense</name>
    <name type="common">Spur-leaf</name>
    <dbReference type="NCBI Taxonomy" id="13715"/>
    <lineage>
        <taxon>Eukaryota</taxon>
        <taxon>Viridiplantae</taxon>
        <taxon>Streptophyta</taxon>
        <taxon>Embryophyta</taxon>
        <taxon>Tracheophyta</taxon>
        <taxon>Spermatophyta</taxon>
        <taxon>Magnoliopsida</taxon>
        <taxon>Trochodendrales</taxon>
        <taxon>Trochodendraceae</taxon>
        <taxon>Tetracentron</taxon>
    </lineage>
</organism>
<comment type="caution">
    <text evidence="1">The sequence shown here is derived from an EMBL/GenBank/DDBJ whole genome shotgun (WGS) entry which is preliminary data.</text>
</comment>
<accession>A0A834ZWR7</accession>
<reference evidence="1 2" key="1">
    <citation type="submission" date="2020-04" db="EMBL/GenBank/DDBJ databases">
        <title>Plant Genome Project.</title>
        <authorList>
            <person name="Zhang R.-G."/>
        </authorList>
    </citation>
    <scope>NUCLEOTIDE SEQUENCE [LARGE SCALE GENOMIC DNA]</scope>
    <source>
        <strain evidence="1">YNK0</strain>
        <tissue evidence="1">Leaf</tissue>
    </source>
</reference>
<protein>
    <submittedName>
        <fullName evidence="1">Uncharacterized protein</fullName>
    </submittedName>
</protein>
<dbReference type="InterPro" id="IPR046805">
    <property type="entry name" value="Tra1_ring"/>
</dbReference>
<sequence>MPKVLMQSNLRPILVNLAHTKNLSMPLLQGLARLLELLSNCFNIALGGKLLEHLKKWLEPEKLAQCQKSWKAGEGPKIAAAIIELFHLLPPAAGRFLDELVTLTMDLEGALPQGQFYSEINSPYRLPLTKFLNRYATEAVDYFLSRLSQPRYFKRFMYIIRSEAGQPLREELAKSPQKILASAFPQFLPKSEGSMTRGPTIPPAASMGDEGLVIPLPESFTIPPLETRGASLDAYFHGLALILTLVKLMPVWLQSNRIVFDTLALVWKLPARIARLCKEQELSMVQVSLNCSWLNFIISCCIVHFIEYYVHNLKSPAITFFGK</sequence>
<dbReference type="OMA" id="ISCCIVH"/>
<dbReference type="EMBL" id="JABCRI010000002">
    <property type="protein sequence ID" value="KAF8410451.1"/>
    <property type="molecule type" value="Genomic_DNA"/>
</dbReference>
<dbReference type="AlphaFoldDB" id="A0A834ZWR7"/>
<dbReference type="Proteomes" id="UP000655225">
    <property type="component" value="Unassembled WGS sequence"/>
</dbReference>
<gene>
    <name evidence="1" type="ORF">HHK36_002980</name>
</gene>
<evidence type="ECO:0000313" key="2">
    <source>
        <dbReference type="Proteomes" id="UP000655225"/>
    </source>
</evidence>
<proteinExistence type="predicted"/>
<keyword evidence="2" id="KW-1185">Reference proteome</keyword>
<evidence type="ECO:0000313" key="1">
    <source>
        <dbReference type="EMBL" id="KAF8410451.1"/>
    </source>
</evidence>
<name>A0A834ZWR7_TETSI</name>
<dbReference type="OrthoDB" id="1937650at2759"/>
<dbReference type="Pfam" id="PF20206">
    <property type="entry name" value="Tra1_ring"/>
    <property type="match status" value="1"/>
</dbReference>